<evidence type="ECO:0000256" key="2">
    <source>
        <dbReference type="ARBA" id="ARBA00022670"/>
    </source>
</evidence>
<sequence length="208" mass="23753">MNHNFFIRDYILVLIFILSSCTKKKNENNKENPNKVQKVIVIQPLGDFKLTQAKEVLSQIKRVNSDVVLRQNISFPENSFYKPRNRSRADSIIKSLRYHIGSDSVIVGLSNYDISTTKDGIKDWGVMGLGYRPGTACVVSDFRLSTKNKNEQFYKLVSHELGHTAGLSHCKTEVCLMRDAKGGNPFNQEKEFCSHCNFFLKSKGWKLI</sequence>
<evidence type="ECO:0000256" key="5">
    <source>
        <dbReference type="ARBA" id="ARBA00022833"/>
    </source>
</evidence>
<evidence type="ECO:0000256" key="4">
    <source>
        <dbReference type="ARBA" id="ARBA00022801"/>
    </source>
</evidence>
<protein>
    <submittedName>
        <fullName evidence="7">Archaemetzincin</fullName>
        <ecNumber evidence="7">3.4.-.-</ecNumber>
    </submittedName>
</protein>
<keyword evidence="8" id="KW-1185">Reference proteome</keyword>
<keyword evidence="4 7" id="KW-0378">Hydrolase</keyword>
<dbReference type="Gene3D" id="3.40.390.10">
    <property type="entry name" value="Collagenase (Catalytic Domain)"/>
    <property type="match status" value="1"/>
</dbReference>
<dbReference type="EC" id="3.4.-.-" evidence="7"/>
<dbReference type="GO" id="GO:0016787">
    <property type="term" value="F:hydrolase activity"/>
    <property type="evidence" value="ECO:0007669"/>
    <property type="project" value="UniProtKB-KW"/>
</dbReference>
<organism evidence="7 8">
    <name type="scientific">Flavobacterium piscis</name>
    <dbReference type="NCBI Taxonomy" id="1114874"/>
    <lineage>
        <taxon>Bacteria</taxon>
        <taxon>Pseudomonadati</taxon>
        <taxon>Bacteroidota</taxon>
        <taxon>Flavobacteriia</taxon>
        <taxon>Flavobacteriales</taxon>
        <taxon>Flavobacteriaceae</taxon>
        <taxon>Flavobacterium</taxon>
    </lineage>
</organism>
<keyword evidence="6" id="KW-0482">Metalloprotease</keyword>
<accession>A0ABU1Y8T6</accession>
<evidence type="ECO:0000256" key="3">
    <source>
        <dbReference type="ARBA" id="ARBA00022723"/>
    </source>
</evidence>
<name>A0ABU1Y8T6_9FLAO</name>
<dbReference type="EMBL" id="JAVDWQ010000008">
    <property type="protein sequence ID" value="MDR7210650.1"/>
    <property type="molecule type" value="Genomic_DNA"/>
</dbReference>
<gene>
    <name evidence="7" type="ORF">J2W48_002600</name>
</gene>
<dbReference type="PANTHER" id="PTHR15910">
    <property type="entry name" value="ARCHAEMETZINCIN"/>
    <property type="match status" value="1"/>
</dbReference>
<evidence type="ECO:0000256" key="6">
    <source>
        <dbReference type="ARBA" id="ARBA00023049"/>
    </source>
</evidence>
<dbReference type="InterPro" id="IPR024079">
    <property type="entry name" value="MetalloPept_cat_dom_sf"/>
</dbReference>
<keyword evidence="5" id="KW-0862">Zinc</keyword>
<keyword evidence="2" id="KW-0645">Protease</keyword>
<evidence type="ECO:0000256" key="1">
    <source>
        <dbReference type="ARBA" id="ARBA00001947"/>
    </source>
</evidence>
<dbReference type="RefSeq" id="WP_310281910.1">
    <property type="nucleotide sequence ID" value="NZ_JAVDWQ010000008.1"/>
</dbReference>
<dbReference type="Proteomes" id="UP001269081">
    <property type="component" value="Unassembled WGS sequence"/>
</dbReference>
<reference evidence="7 8" key="1">
    <citation type="submission" date="2023-07" db="EMBL/GenBank/DDBJ databases">
        <title>Sorghum-associated microbial communities from plants grown in Nebraska, USA.</title>
        <authorList>
            <person name="Schachtman D."/>
        </authorList>
    </citation>
    <scope>NUCLEOTIDE SEQUENCE [LARGE SCALE GENOMIC DNA]</scope>
    <source>
        <strain evidence="7 8">4129</strain>
    </source>
</reference>
<dbReference type="Pfam" id="PF07998">
    <property type="entry name" value="Peptidase_M54"/>
    <property type="match status" value="1"/>
</dbReference>
<dbReference type="PANTHER" id="PTHR15910:SF1">
    <property type="entry name" value="ARCHAEMETZINCIN-2"/>
    <property type="match status" value="1"/>
</dbReference>
<keyword evidence="3" id="KW-0479">Metal-binding</keyword>
<dbReference type="SUPFAM" id="SSF55486">
    <property type="entry name" value="Metalloproteases ('zincins'), catalytic domain"/>
    <property type="match status" value="1"/>
</dbReference>
<comment type="caution">
    <text evidence="7">The sequence shown here is derived from an EMBL/GenBank/DDBJ whole genome shotgun (WGS) entry which is preliminary data.</text>
</comment>
<evidence type="ECO:0000313" key="8">
    <source>
        <dbReference type="Proteomes" id="UP001269081"/>
    </source>
</evidence>
<dbReference type="InterPro" id="IPR012962">
    <property type="entry name" value="Pept_M54_archaemetzincn"/>
</dbReference>
<evidence type="ECO:0000313" key="7">
    <source>
        <dbReference type="EMBL" id="MDR7210650.1"/>
    </source>
</evidence>
<comment type="cofactor">
    <cofactor evidence="1">
        <name>Zn(2+)</name>
        <dbReference type="ChEBI" id="CHEBI:29105"/>
    </cofactor>
</comment>
<proteinExistence type="predicted"/>